<dbReference type="HOGENOM" id="CLU_018204_1_2_9"/>
<dbReference type="FunFam" id="1.20.140.10:FF:000018">
    <property type="entry name" value="Acyl-CoA dehydrogenase family member 10"/>
    <property type="match status" value="1"/>
</dbReference>
<feature type="domain" description="Acyl-CoA dehydrogenase/oxidase C-terminal" evidence="8">
    <location>
        <begin position="263"/>
        <end position="411"/>
    </location>
</feature>
<dbReference type="GO" id="GO:0003995">
    <property type="term" value="F:acyl-CoA dehydrogenase activity"/>
    <property type="evidence" value="ECO:0007669"/>
    <property type="project" value="TreeGrafter"/>
</dbReference>
<dbReference type="STRING" id="649747.HMPREF0083_04343"/>
<keyword evidence="12" id="KW-1185">Reference proteome</keyword>
<evidence type="ECO:0000259" key="10">
    <source>
        <dbReference type="Pfam" id="PF02771"/>
    </source>
</evidence>
<dbReference type="GO" id="GO:0050660">
    <property type="term" value="F:flavin adenine dinucleotide binding"/>
    <property type="evidence" value="ECO:0007669"/>
    <property type="project" value="InterPro"/>
</dbReference>
<comment type="caution">
    <text evidence="11">The sequence shown here is derived from an EMBL/GenBank/DDBJ whole genome shotgun (WGS) entry which is preliminary data.</text>
</comment>
<dbReference type="Gene3D" id="1.20.140.10">
    <property type="entry name" value="Butyryl-CoA Dehydrogenase, subunit A, domain 3"/>
    <property type="match status" value="1"/>
</dbReference>
<organism evidence="11 12">
    <name type="scientific">Aneurinibacillus aneurinilyticus ATCC 12856</name>
    <dbReference type="NCBI Taxonomy" id="649747"/>
    <lineage>
        <taxon>Bacteria</taxon>
        <taxon>Bacillati</taxon>
        <taxon>Bacillota</taxon>
        <taxon>Bacilli</taxon>
        <taxon>Bacillales</taxon>
        <taxon>Paenibacillaceae</taxon>
        <taxon>Aneurinibacillus group</taxon>
        <taxon>Aneurinibacillus</taxon>
    </lineage>
</organism>
<evidence type="ECO:0000256" key="1">
    <source>
        <dbReference type="ARBA" id="ARBA00001974"/>
    </source>
</evidence>
<comment type="similarity">
    <text evidence="2 7">Belongs to the acyl-CoA dehydrogenase family.</text>
</comment>
<dbReference type="InterPro" id="IPR006091">
    <property type="entry name" value="Acyl-CoA_Oxase/DH_mid-dom"/>
</dbReference>
<accession>U1WZ52</accession>
<comment type="cofactor">
    <cofactor evidence="1 7">
        <name>FAD</name>
        <dbReference type="ChEBI" id="CHEBI:57692"/>
    </cofactor>
</comment>
<dbReference type="InterPro" id="IPR037069">
    <property type="entry name" value="AcylCoA_DH/ox_N_sf"/>
</dbReference>
<dbReference type="InterPro" id="IPR036250">
    <property type="entry name" value="AcylCo_DH-like_C"/>
</dbReference>
<dbReference type="InterPro" id="IPR009100">
    <property type="entry name" value="AcylCoA_DH/oxidase_NM_dom_sf"/>
</dbReference>
<dbReference type="SUPFAM" id="SSF47203">
    <property type="entry name" value="Acyl-CoA dehydrogenase C-terminal domain-like"/>
    <property type="match status" value="1"/>
</dbReference>
<dbReference type="Pfam" id="PF02771">
    <property type="entry name" value="Acyl-CoA_dh_N"/>
    <property type="match status" value="1"/>
</dbReference>
<gene>
    <name evidence="11" type="ORF">HMPREF0083_04343</name>
</gene>
<name>U1WZ52_ANEAE</name>
<feature type="domain" description="Acyl-CoA oxidase/dehydrogenase middle" evidence="9">
    <location>
        <begin position="150"/>
        <end position="247"/>
    </location>
</feature>
<keyword evidence="6 7" id="KW-0560">Oxidoreductase</keyword>
<comment type="subunit">
    <text evidence="3">Homodimer.</text>
</comment>
<dbReference type="InterPro" id="IPR050741">
    <property type="entry name" value="Acyl-CoA_dehydrogenase"/>
</dbReference>
<dbReference type="InterPro" id="IPR046373">
    <property type="entry name" value="Acyl-CoA_Oxase/DH_mid-dom_sf"/>
</dbReference>
<protein>
    <submittedName>
        <fullName evidence="11">Acyl-CoA dehydrogenase protein</fullName>
    </submittedName>
</protein>
<keyword evidence="4 7" id="KW-0285">Flavoprotein</keyword>
<dbReference type="InterPro" id="IPR013786">
    <property type="entry name" value="AcylCoA_DH/ox_N"/>
</dbReference>
<dbReference type="PATRIC" id="fig|649747.3.peg.3933"/>
<reference evidence="11 12" key="1">
    <citation type="submission" date="2013-08" db="EMBL/GenBank/DDBJ databases">
        <authorList>
            <person name="Weinstock G."/>
            <person name="Sodergren E."/>
            <person name="Wylie T."/>
            <person name="Fulton L."/>
            <person name="Fulton R."/>
            <person name="Fronick C."/>
            <person name="O'Laughlin M."/>
            <person name="Godfrey J."/>
            <person name="Miner T."/>
            <person name="Herter B."/>
            <person name="Appelbaum E."/>
            <person name="Cordes M."/>
            <person name="Lek S."/>
            <person name="Wollam A."/>
            <person name="Pepin K.H."/>
            <person name="Palsikar V.B."/>
            <person name="Mitreva M."/>
            <person name="Wilson R.K."/>
        </authorList>
    </citation>
    <scope>NUCLEOTIDE SEQUENCE [LARGE SCALE GENOMIC DNA]</scope>
    <source>
        <strain evidence="11 12">ATCC 12856</strain>
    </source>
</reference>
<feature type="domain" description="Acyl-CoA dehydrogenase/oxidase N-terminal" evidence="10">
    <location>
        <begin position="23"/>
        <end position="146"/>
    </location>
</feature>
<dbReference type="Pfam" id="PF02770">
    <property type="entry name" value="Acyl-CoA_dh_M"/>
    <property type="match status" value="1"/>
</dbReference>
<dbReference type="eggNOG" id="COG1960">
    <property type="taxonomic scope" value="Bacteria"/>
</dbReference>
<evidence type="ECO:0000256" key="7">
    <source>
        <dbReference type="RuleBase" id="RU362125"/>
    </source>
</evidence>
<dbReference type="EMBL" id="AWSJ01000264">
    <property type="protein sequence ID" value="ERI07553.1"/>
    <property type="molecule type" value="Genomic_DNA"/>
</dbReference>
<evidence type="ECO:0000313" key="11">
    <source>
        <dbReference type="EMBL" id="ERI07553.1"/>
    </source>
</evidence>
<evidence type="ECO:0000256" key="3">
    <source>
        <dbReference type="ARBA" id="ARBA00011738"/>
    </source>
</evidence>
<keyword evidence="5 7" id="KW-0274">FAD</keyword>
<proteinExistence type="inferred from homology"/>
<sequence>MLRVSSTISFLKIGRDMMNFDYTEKIQKLQRTLIEFMEEIVYPNEKTYEEQLNCAESRWSIPPVMEEMKQSAKEAGLWNLFLPDSEYGAGLTNLEYAPLCEIMGRSFIAPEVFNCAAPDTGNMEVLVRYGTREQKDRWLAPLLEGEIRSCFSMTEPDVASSDATNIEASIERNGDEYVVNGRKWWSSGAGDPRCQIAIVMGKTNPEASRYEQQSMILVPLDTPGVHIKRMLPVFGYDHAPHGHAEIDYDHVRVPSDAIIWEEGKGFAIAQGRLGPGRIHHCMRLIGAAERALEELCKRVQKRVAFGKTLAQQGVIQDWIATSRIEIEQARLLTLKAAYMMDTVGNKAAKKEIAMIKVVAPNIALQVLDRAIQALGAAGVSDDFPLAAHWANARTLRLADGPDEVHKSAIAKMELKPYEKLNALTK</sequence>
<dbReference type="AlphaFoldDB" id="U1WZ52"/>
<evidence type="ECO:0000256" key="5">
    <source>
        <dbReference type="ARBA" id="ARBA00022827"/>
    </source>
</evidence>
<dbReference type="PANTHER" id="PTHR48083:SF13">
    <property type="entry name" value="ACYL-COA DEHYDROGENASE FAMILY MEMBER 11"/>
    <property type="match status" value="1"/>
</dbReference>
<dbReference type="FunFam" id="2.40.110.10:FF:000002">
    <property type="entry name" value="Acyl-CoA dehydrogenase fadE12"/>
    <property type="match status" value="1"/>
</dbReference>
<evidence type="ECO:0000256" key="6">
    <source>
        <dbReference type="ARBA" id="ARBA00023002"/>
    </source>
</evidence>
<dbReference type="Gene3D" id="2.40.110.10">
    <property type="entry name" value="Butyryl-CoA Dehydrogenase, subunit A, domain 2"/>
    <property type="match status" value="1"/>
</dbReference>
<dbReference type="SUPFAM" id="SSF56645">
    <property type="entry name" value="Acyl-CoA dehydrogenase NM domain-like"/>
    <property type="match status" value="1"/>
</dbReference>
<dbReference type="InterPro" id="IPR009075">
    <property type="entry name" value="AcylCo_DH/oxidase_C"/>
</dbReference>
<dbReference type="Gene3D" id="1.10.540.10">
    <property type="entry name" value="Acyl-CoA dehydrogenase/oxidase, N-terminal domain"/>
    <property type="match status" value="1"/>
</dbReference>
<dbReference type="PANTHER" id="PTHR48083">
    <property type="entry name" value="MEDIUM-CHAIN SPECIFIC ACYL-COA DEHYDROGENASE, MITOCHONDRIAL-RELATED"/>
    <property type="match status" value="1"/>
</dbReference>
<evidence type="ECO:0000259" key="8">
    <source>
        <dbReference type="Pfam" id="PF00441"/>
    </source>
</evidence>
<evidence type="ECO:0000256" key="4">
    <source>
        <dbReference type="ARBA" id="ARBA00022630"/>
    </source>
</evidence>
<dbReference type="GO" id="GO:0005737">
    <property type="term" value="C:cytoplasm"/>
    <property type="evidence" value="ECO:0007669"/>
    <property type="project" value="TreeGrafter"/>
</dbReference>
<evidence type="ECO:0000313" key="12">
    <source>
        <dbReference type="Proteomes" id="UP000016511"/>
    </source>
</evidence>
<evidence type="ECO:0000259" key="9">
    <source>
        <dbReference type="Pfam" id="PF02770"/>
    </source>
</evidence>
<dbReference type="Proteomes" id="UP000016511">
    <property type="component" value="Unassembled WGS sequence"/>
</dbReference>
<dbReference type="Pfam" id="PF00441">
    <property type="entry name" value="Acyl-CoA_dh_1"/>
    <property type="match status" value="1"/>
</dbReference>
<dbReference type="GO" id="GO:0033539">
    <property type="term" value="P:fatty acid beta-oxidation using acyl-CoA dehydrogenase"/>
    <property type="evidence" value="ECO:0007669"/>
    <property type="project" value="TreeGrafter"/>
</dbReference>
<evidence type="ECO:0000256" key="2">
    <source>
        <dbReference type="ARBA" id="ARBA00009347"/>
    </source>
</evidence>